<dbReference type="Proteomes" id="UP000187251">
    <property type="component" value="Unassembled WGS sequence"/>
</dbReference>
<dbReference type="AlphaFoldDB" id="A0A1R1JL30"/>
<evidence type="ECO:0000256" key="1">
    <source>
        <dbReference type="SAM" id="Phobius"/>
    </source>
</evidence>
<keyword evidence="1" id="KW-0472">Membrane</keyword>
<dbReference type="EMBL" id="MJMN01000057">
    <property type="protein sequence ID" value="OMG77855.1"/>
    <property type="molecule type" value="Genomic_DNA"/>
</dbReference>
<organism evidence="2 3">
    <name type="scientific">Alcaligenes xylosoxydans xylosoxydans</name>
    <name type="common">Achromobacter xylosoxidans</name>
    <dbReference type="NCBI Taxonomy" id="85698"/>
    <lineage>
        <taxon>Bacteria</taxon>
        <taxon>Pseudomonadati</taxon>
        <taxon>Pseudomonadota</taxon>
        <taxon>Betaproteobacteria</taxon>
        <taxon>Burkholderiales</taxon>
        <taxon>Alcaligenaceae</taxon>
        <taxon>Achromobacter</taxon>
    </lineage>
</organism>
<evidence type="ECO:0000313" key="3">
    <source>
        <dbReference type="Proteomes" id="UP000187251"/>
    </source>
</evidence>
<feature type="transmembrane region" description="Helical" evidence="1">
    <location>
        <begin position="24"/>
        <end position="44"/>
    </location>
</feature>
<reference evidence="2 3" key="1">
    <citation type="submission" date="2016-09" db="EMBL/GenBank/DDBJ databases">
        <title>Phylogenomics of Achromobacter.</title>
        <authorList>
            <person name="Jeukens J."/>
            <person name="Freschi L."/>
            <person name="Vincent A.T."/>
            <person name="Emond-Rheault J.-G."/>
            <person name="Kukavica-Ibrulj I."/>
            <person name="Charette S.J."/>
            <person name="Levesque R.C."/>
        </authorList>
    </citation>
    <scope>NUCLEOTIDE SEQUENCE [LARGE SCALE GENOMIC DNA]</scope>
    <source>
        <strain evidence="2 3">AUS488</strain>
    </source>
</reference>
<comment type="caution">
    <text evidence="2">The sequence shown here is derived from an EMBL/GenBank/DDBJ whole genome shotgun (WGS) entry which is preliminary data.</text>
</comment>
<sequence length="67" mass="7178">MMIHQPMSRHGGEPRKARRHDVDAIMAGAVFTAFVTGMQMGVVLDVQGNRFQDGQALPDQGDAVGGL</sequence>
<proteinExistence type="predicted"/>
<protein>
    <submittedName>
        <fullName evidence="2">Uncharacterized protein</fullName>
    </submittedName>
</protein>
<keyword evidence="1" id="KW-1133">Transmembrane helix</keyword>
<accession>A0A1R1JL30</accession>
<gene>
    <name evidence="2" type="ORF">BIZ92_15680</name>
</gene>
<evidence type="ECO:0000313" key="2">
    <source>
        <dbReference type="EMBL" id="OMG77855.1"/>
    </source>
</evidence>
<keyword evidence="1" id="KW-0812">Transmembrane</keyword>
<name>A0A1R1JL30_ALCXX</name>